<keyword evidence="1" id="KW-0597">Phosphoprotein</keyword>
<dbReference type="InterPro" id="IPR008854">
    <property type="entry name" value="TPMT"/>
</dbReference>
<gene>
    <name evidence="5" type="ORF">PDIGIT_LOCUS15787</name>
</gene>
<dbReference type="EMBL" id="CAOQHR010000013">
    <property type="protein sequence ID" value="CAI6342577.1"/>
    <property type="molecule type" value="Genomic_DNA"/>
</dbReference>
<comment type="caution">
    <text evidence="5">The sequence shown here is derived from an EMBL/GenBank/DDBJ whole genome shotgun (WGS) entry which is preliminary data.</text>
</comment>
<dbReference type="GO" id="GO:0032259">
    <property type="term" value="P:methylation"/>
    <property type="evidence" value="ECO:0007669"/>
    <property type="project" value="UniProtKB-KW"/>
</dbReference>
<keyword evidence="4" id="KW-0949">S-adenosyl-L-methionine</keyword>
<evidence type="ECO:0000256" key="4">
    <source>
        <dbReference type="ARBA" id="ARBA00022691"/>
    </source>
</evidence>
<keyword evidence="3" id="KW-0808">Transferase</keyword>
<dbReference type="PANTHER" id="PTHR32183">
    <property type="match status" value="1"/>
</dbReference>
<evidence type="ECO:0000313" key="5">
    <source>
        <dbReference type="EMBL" id="CAI6342577.1"/>
    </source>
</evidence>
<accession>A0A9W4XZH1</accession>
<reference evidence="5" key="1">
    <citation type="submission" date="2023-01" db="EMBL/GenBank/DDBJ databases">
        <authorList>
            <person name="Van Ghelder C."/>
            <person name="Rancurel C."/>
        </authorList>
    </citation>
    <scope>NUCLEOTIDE SEQUENCE</scope>
    <source>
        <strain evidence="5">CNCM I-4278</strain>
    </source>
</reference>
<dbReference type="AlphaFoldDB" id="A0A9W4XZH1"/>
<sequence>MSSAPKPTQNQDRLRSHFNGYDATAHGDRWDALWSEGTFLPWDRGHANPALIDTLNQRAEELLPPPRRDQAQTNRARALVPGCGKAYDVALFAAHGYDAYGLEVSQHAVKAAEAYLADPGEGPLEGEYTKAKKHGTGTPVTKAVLGDFFEDAWLDQVGGLGDGFDVIYDNTFLCALAPELRPKWAARMAELLAPSGVLICLEFPTHKPPSSGGPPFSLPSLVHEELLKRPGDDISYDEAGKVIKTEREESQRALVKMAHWTPERTINVGMVNGVVTDRVSVWKHRS</sequence>
<dbReference type="OrthoDB" id="276151at2759"/>
<evidence type="ECO:0000256" key="2">
    <source>
        <dbReference type="ARBA" id="ARBA00022603"/>
    </source>
</evidence>
<proteinExistence type="predicted"/>
<dbReference type="Proteomes" id="UP001152607">
    <property type="component" value="Unassembled WGS sequence"/>
</dbReference>
<dbReference type="InterPro" id="IPR029063">
    <property type="entry name" value="SAM-dependent_MTases_sf"/>
</dbReference>
<keyword evidence="2" id="KW-0489">Methyltransferase</keyword>
<name>A0A9W4XZH1_9PLEO</name>
<evidence type="ECO:0000313" key="6">
    <source>
        <dbReference type="Proteomes" id="UP001152607"/>
    </source>
</evidence>
<dbReference type="Pfam" id="PF05724">
    <property type="entry name" value="TPMT"/>
    <property type="match status" value="1"/>
</dbReference>
<dbReference type="PANTHER" id="PTHR32183:SF6">
    <property type="entry name" value="CYSTEINE SULFINATE DESULFINASE_CYSTEINE DESULFURASE AND RELATED ENZYMES"/>
    <property type="match status" value="1"/>
</dbReference>
<dbReference type="SUPFAM" id="SSF53335">
    <property type="entry name" value="S-adenosyl-L-methionine-dependent methyltransferases"/>
    <property type="match status" value="1"/>
</dbReference>
<dbReference type="PROSITE" id="PS51585">
    <property type="entry name" value="SAM_MT_TPMT"/>
    <property type="match status" value="1"/>
</dbReference>
<dbReference type="GO" id="GO:0008757">
    <property type="term" value="F:S-adenosylmethionine-dependent methyltransferase activity"/>
    <property type="evidence" value="ECO:0007669"/>
    <property type="project" value="InterPro"/>
</dbReference>
<dbReference type="Gene3D" id="3.40.50.150">
    <property type="entry name" value="Vaccinia Virus protein VP39"/>
    <property type="match status" value="1"/>
</dbReference>
<dbReference type="CDD" id="cd02440">
    <property type="entry name" value="AdoMet_MTases"/>
    <property type="match status" value="1"/>
</dbReference>
<protein>
    <recommendedName>
        <fullName evidence="7">S-adenosyl-L-methionine-dependent methyltransferase</fullName>
    </recommendedName>
</protein>
<keyword evidence="6" id="KW-1185">Reference proteome</keyword>
<evidence type="ECO:0000256" key="1">
    <source>
        <dbReference type="ARBA" id="ARBA00022553"/>
    </source>
</evidence>
<evidence type="ECO:0000256" key="3">
    <source>
        <dbReference type="ARBA" id="ARBA00022679"/>
    </source>
</evidence>
<evidence type="ECO:0008006" key="7">
    <source>
        <dbReference type="Google" id="ProtNLM"/>
    </source>
</evidence>
<organism evidence="5 6">
    <name type="scientific">Periconia digitata</name>
    <dbReference type="NCBI Taxonomy" id="1303443"/>
    <lineage>
        <taxon>Eukaryota</taxon>
        <taxon>Fungi</taxon>
        <taxon>Dikarya</taxon>
        <taxon>Ascomycota</taxon>
        <taxon>Pezizomycotina</taxon>
        <taxon>Dothideomycetes</taxon>
        <taxon>Pleosporomycetidae</taxon>
        <taxon>Pleosporales</taxon>
        <taxon>Massarineae</taxon>
        <taxon>Periconiaceae</taxon>
        <taxon>Periconia</taxon>
    </lineage>
</organism>